<accession>A0A9W8LZZ4</accession>
<dbReference type="GO" id="GO:0044877">
    <property type="term" value="F:protein-containing complex binding"/>
    <property type="evidence" value="ECO:0007669"/>
    <property type="project" value="TreeGrafter"/>
</dbReference>
<dbReference type="InterPro" id="IPR051207">
    <property type="entry name" value="ComplexI_NDUFA9_subunit"/>
</dbReference>
<dbReference type="InterPro" id="IPR001509">
    <property type="entry name" value="Epimerase_deHydtase"/>
</dbReference>
<evidence type="ECO:0000313" key="2">
    <source>
        <dbReference type="EMBL" id="KAJ2849839.1"/>
    </source>
</evidence>
<dbReference type="OrthoDB" id="276721at2759"/>
<dbReference type="Pfam" id="PF01370">
    <property type="entry name" value="Epimerase"/>
    <property type="match status" value="1"/>
</dbReference>
<proteinExistence type="predicted"/>
<protein>
    <recommendedName>
        <fullName evidence="1">NAD-dependent epimerase/dehydratase domain-containing protein</fullName>
    </recommendedName>
</protein>
<sequence length="263" mass="28533">MPTLARKIFVVGGSGFVGQAICRAALSRGWQVLSLSRHGAPERNATTQDQTTTCVDNQVQWIKGNALEPDTYKEHLAGCDAIVHSVGVLLETSYKKLVNVGYNSSSSYAAATYESANRDTALNVARAARETPGVNTFAYISASDVLPFIDSRYISTKREVERELLAHQDQMRPIILRPGFMFSSARPITLPIAAGMEAFQTLYDRTPLGCVLKHTPVAKAAHSVLRREVVADAIINGISDPKVSGVLEIADIKRIGSAQPSLY</sequence>
<dbReference type="AlphaFoldDB" id="A0A9W8LZZ4"/>
<dbReference type="Gene3D" id="3.40.50.720">
    <property type="entry name" value="NAD(P)-binding Rossmann-like Domain"/>
    <property type="match status" value="1"/>
</dbReference>
<dbReference type="PANTHER" id="PTHR12126">
    <property type="entry name" value="NADH-UBIQUINONE OXIDOREDUCTASE 39 KDA SUBUNIT-RELATED"/>
    <property type="match status" value="1"/>
</dbReference>
<dbReference type="Proteomes" id="UP001139887">
    <property type="component" value="Unassembled WGS sequence"/>
</dbReference>
<name>A0A9W8LZZ4_9FUNG</name>
<dbReference type="EMBL" id="JANBUW010000056">
    <property type="protein sequence ID" value="KAJ2849839.1"/>
    <property type="molecule type" value="Genomic_DNA"/>
</dbReference>
<evidence type="ECO:0000313" key="3">
    <source>
        <dbReference type="Proteomes" id="UP001139887"/>
    </source>
</evidence>
<dbReference type="SUPFAM" id="SSF51735">
    <property type="entry name" value="NAD(P)-binding Rossmann-fold domains"/>
    <property type="match status" value="1"/>
</dbReference>
<feature type="domain" description="NAD-dependent epimerase/dehydratase" evidence="1">
    <location>
        <begin position="8"/>
        <end position="181"/>
    </location>
</feature>
<organism evidence="2 3">
    <name type="scientific">Coemansia brasiliensis</name>
    <dbReference type="NCBI Taxonomy" id="2650707"/>
    <lineage>
        <taxon>Eukaryota</taxon>
        <taxon>Fungi</taxon>
        <taxon>Fungi incertae sedis</taxon>
        <taxon>Zoopagomycota</taxon>
        <taxon>Kickxellomycotina</taxon>
        <taxon>Kickxellomycetes</taxon>
        <taxon>Kickxellales</taxon>
        <taxon>Kickxellaceae</taxon>
        <taxon>Coemansia</taxon>
    </lineage>
</organism>
<dbReference type="GO" id="GO:0005739">
    <property type="term" value="C:mitochondrion"/>
    <property type="evidence" value="ECO:0007669"/>
    <property type="project" value="TreeGrafter"/>
</dbReference>
<comment type="caution">
    <text evidence="2">The sequence shown here is derived from an EMBL/GenBank/DDBJ whole genome shotgun (WGS) entry which is preliminary data.</text>
</comment>
<evidence type="ECO:0000259" key="1">
    <source>
        <dbReference type="Pfam" id="PF01370"/>
    </source>
</evidence>
<keyword evidence="3" id="KW-1185">Reference proteome</keyword>
<gene>
    <name evidence="2" type="ORF">IWW36_002352</name>
</gene>
<dbReference type="InterPro" id="IPR036291">
    <property type="entry name" value="NAD(P)-bd_dom_sf"/>
</dbReference>
<dbReference type="PANTHER" id="PTHR12126:SF16">
    <property type="entry name" value="MIOREX COMPLEX COMPONENT 2"/>
    <property type="match status" value="1"/>
</dbReference>
<reference evidence="2" key="1">
    <citation type="submission" date="2022-07" db="EMBL/GenBank/DDBJ databases">
        <title>Phylogenomic reconstructions and comparative analyses of Kickxellomycotina fungi.</title>
        <authorList>
            <person name="Reynolds N.K."/>
            <person name="Stajich J.E."/>
            <person name="Barry K."/>
            <person name="Grigoriev I.V."/>
            <person name="Crous P."/>
            <person name="Smith M.E."/>
        </authorList>
    </citation>
    <scope>NUCLEOTIDE SEQUENCE</scope>
    <source>
        <strain evidence="2">NRRL 1566</strain>
    </source>
</reference>